<comment type="caution">
    <text evidence="1">The sequence shown here is derived from an EMBL/GenBank/DDBJ whole genome shotgun (WGS) entry which is preliminary data.</text>
</comment>
<proteinExistence type="predicted"/>
<accession>A0ACC0HMM6</accession>
<dbReference type="EMBL" id="CM045761">
    <property type="protein sequence ID" value="KAI8014465.1"/>
    <property type="molecule type" value="Genomic_DNA"/>
</dbReference>
<reference evidence="1 2" key="1">
    <citation type="journal article" date="2022" name="Plant J.">
        <title>Chromosome-level genome of Camellia lanceoleosa provides a valuable resource for understanding genome evolution and self-incompatibility.</title>
        <authorList>
            <person name="Gong W."/>
            <person name="Xiao S."/>
            <person name="Wang L."/>
            <person name="Liao Z."/>
            <person name="Chang Y."/>
            <person name="Mo W."/>
            <person name="Hu G."/>
            <person name="Li W."/>
            <person name="Zhao G."/>
            <person name="Zhu H."/>
            <person name="Hu X."/>
            <person name="Ji K."/>
            <person name="Xiang X."/>
            <person name="Song Q."/>
            <person name="Yuan D."/>
            <person name="Jin S."/>
            <person name="Zhang L."/>
        </authorList>
    </citation>
    <scope>NUCLEOTIDE SEQUENCE [LARGE SCALE GENOMIC DNA]</scope>
    <source>
        <strain evidence="1">SQ_2022a</strain>
    </source>
</reference>
<protein>
    <submittedName>
        <fullName evidence="1">Pentatricopeptide repeat-containing protein</fullName>
    </submittedName>
</protein>
<gene>
    <name evidence="1" type="ORF">LOK49_LG05G01660</name>
</gene>
<dbReference type="Proteomes" id="UP001060215">
    <property type="component" value="Chromosome 4"/>
</dbReference>
<organism evidence="1 2">
    <name type="scientific">Camellia lanceoleosa</name>
    <dbReference type="NCBI Taxonomy" id="1840588"/>
    <lineage>
        <taxon>Eukaryota</taxon>
        <taxon>Viridiplantae</taxon>
        <taxon>Streptophyta</taxon>
        <taxon>Embryophyta</taxon>
        <taxon>Tracheophyta</taxon>
        <taxon>Spermatophyta</taxon>
        <taxon>Magnoliopsida</taxon>
        <taxon>eudicotyledons</taxon>
        <taxon>Gunneridae</taxon>
        <taxon>Pentapetalae</taxon>
        <taxon>asterids</taxon>
        <taxon>Ericales</taxon>
        <taxon>Theaceae</taxon>
        <taxon>Camellia</taxon>
    </lineage>
</organism>
<name>A0ACC0HMM6_9ERIC</name>
<sequence>MNDMDQAHFMTASISWCAAAASSGHQVSIRPPKTLPLPLPLPLPYEINHQLINSLSPSPEIVLPSIPLLINQDNDHNMIRLRLLGSLLCPRNLKPTTRYLFNSAQKSISFDSTFPIIIFRQSNFVRSYCCSRNDTTVDSSTGSGGWTDDIIEYLDESGGVIFSGKGGIRSVEHGLDDHVMVGAFKKPFLNASAVAKIVEIVKRWKWGPEMDTQLDRLQFVPNKTHISQALKLISDTNASLSLFRWATRQSWYSCHDKLLCYTL</sequence>
<keyword evidence="2" id="KW-1185">Reference proteome</keyword>
<evidence type="ECO:0000313" key="2">
    <source>
        <dbReference type="Proteomes" id="UP001060215"/>
    </source>
</evidence>
<evidence type="ECO:0000313" key="1">
    <source>
        <dbReference type="EMBL" id="KAI8014465.1"/>
    </source>
</evidence>